<dbReference type="SUPFAM" id="SSF52047">
    <property type="entry name" value="RNI-like"/>
    <property type="match status" value="1"/>
</dbReference>
<proteinExistence type="predicted"/>
<dbReference type="EMBL" id="JARJCN010000004">
    <property type="protein sequence ID" value="KAJ7101373.1"/>
    <property type="molecule type" value="Genomic_DNA"/>
</dbReference>
<gene>
    <name evidence="1" type="ORF">B0H15DRAFT_815857</name>
</gene>
<name>A0AAD6UF72_9AGAR</name>
<keyword evidence="2" id="KW-1185">Reference proteome</keyword>
<organism evidence="1 2">
    <name type="scientific">Mycena belliarum</name>
    <dbReference type="NCBI Taxonomy" id="1033014"/>
    <lineage>
        <taxon>Eukaryota</taxon>
        <taxon>Fungi</taxon>
        <taxon>Dikarya</taxon>
        <taxon>Basidiomycota</taxon>
        <taxon>Agaricomycotina</taxon>
        <taxon>Agaricomycetes</taxon>
        <taxon>Agaricomycetidae</taxon>
        <taxon>Agaricales</taxon>
        <taxon>Marasmiineae</taxon>
        <taxon>Mycenaceae</taxon>
        <taxon>Mycena</taxon>
    </lineage>
</organism>
<protein>
    <submittedName>
        <fullName evidence="1">Uncharacterized protein</fullName>
    </submittedName>
</protein>
<dbReference type="AlphaFoldDB" id="A0AAD6UF72"/>
<evidence type="ECO:0000313" key="1">
    <source>
        <dbReference type="EMBL" id="KAJ7101373.1"/>
    </source>
</evidence>
<comment type="caution">
    <text evidence="1">The sequence shown here is derived from an EMBL/GenBank/DDBJ whole genome shotgun (WGS) entry which is preliminary data.</text>
</comment>
<evidence type="ECO:0000313" key="2">
    <source>
        <dbReference type="Proteomes" id="UP001222325"/>
    </source>
</evidence>
<reference evidence="1" key="1">
    <citation type="submission" date="2023-03" db="EMBL/GenBank/DDBJ databases">
        <title>Massive genome expansion in bonnet fungi (Mycena s.s.) driven by repeated elements and novel gene families across ecological guilds.</title>
        <authorList>
            <consortium name="Lawrence Berkeley National Laboratory"/>
            <person name="Harder C.B."/>
            <person name="Miyauchi S."/>
            <person name="Viragh M."/>
            <person name="Kuo A."/>
            <person name="Thoen E."/>
            <person name="Andreopoulos B."/>
            <person name="Lu D."/>
            <person name="Skrede I."/>
            <person name="Drula E."/>
            <person name="Henrissat B."/>
            <person name="Morin E."/>
            <person name="Kohler A."/>
            <person name="Barry K."/>
            <person name="LaButti K."/>
            <person name="Morin E."/>
            <person name="Salamov A."/>
            <person name="Lipzen A."/>
            <person name="Mereny Z."/>
            <person name="Hegedus B."/>
            <person name="Baldrian P."/>
            <person name="Stursova M."/>
            <person name="Weitz H."/>
            <person name="Taylor A."/>
            <person name="Grigoriev I.V."/>
            <person name="Nagy L.G."/>
            <person name="Martin F."/>
            <person name="Kauserud H."/>
        </authorList>
    </citation>
    <scope>NUCLEOTIDE SEQUENCE</scope>
    <source>
        <strain evidence="1">CBHHK173m</strain>
    </source>
</reference>
<dbReference type="Proteomes" id="UP001222325">
    <property type="component" value="Unassembled WGS sequence"/>
</dbReference>
<sequence>MVQSLTISLTHWTQNSRSNGDFATLKFPNLRELNISGPPPPDIVPMLQSLLSQPSLQKITFFCAHLPALLPTLLVGRSRGIATLILRPASSPYNRDRLSSIETIDDQLSRPVVVDHLVLRDFPSCDIDRLSCSIALGKLRTLSCSLTNDSASIRNILELSSKSLSSLHILDIWPGCRASEDLWFPRMPRLVELVVHRIDCHTAPVLSEFLFALSHASGVRKVVLKCGRTSMQQDRSGYWKMVDDHLAHSFSLSSVLLEIPVGCAGLDGSWSASEISARLPLLEKKGILSVGMI</sequence>
<accession>A0AAD6UF72</accession>